<comment type="caution">
    <text evidence="2">The sequence shown here is derived from an EMBL/GenBank/DDBJ whole genome shotgun (WGS) entry which is preliminary data.</text>
</comment>
<keyword evidence="1" id="KW-1133">Transmembrane helix</keyword>
<keyword evidence="1" id="KW-0472">Membrane</keyword>
<evidence type="ECO:0000313" key="2">
    <source>
        <dbReference type="EMBL" id="KAH3862962.1"/>
    </source>
</evidence>
<dbReference type="AlphaFoldDB" id="A0A9D4LSH9"/>
<organism evidence="2 3">
    <name type="scientific">Dreissena polymorpha</name>
    <name type="common">Zebra mussel</name>
    <name type="synonym">Mytilus polymorpha</name>
    <dbReference type="NCBI Taxonomy" id="45954"/>
    <lineage>
        <taxon>Eukaryota</taxon>
        <taxon>Metazoa</taxon>
        <taxon>Spiralia</taxon>
        <taxon>Lophotrochozoa</taxon>
        <taxon>Mollusca</taxon>
        <taxon>Bivalvia</taxon>
        <taxon>Autobranchia</taxon>
        <taxon>Heteroconchia</taxon>
        <taxon>Euheterodonta</taxon>
        <taxon>Imparidentia</taxon>
        <taxon>Neoheterodontei</taxon>
        <taxon>Myida</taxon>
        <taxon>Dreissenoidea</taxon>
        <taxon>Dreissenidae</taxon>
        <taxon>Dreissena</taxon>
    </lineage>
</organism>
<evidence type="ECO:0000313" key="3">
    <source>
        <dbReference type="Proteomes" id="UP000828390"/>
    </source>
</evidence>
<feature type="transmembrane region" description="Helical" evidence="1">
    <location>
        <begin position="13"/>
        <end position="37"/>
    </location>
</feature>
<reference evidence="2" key="2">
    <citation type="submission" date="2020-11" db="EMBL/GenBank/DDBJ databases">
        <authorList>
            <person name="McCartney M.A."/>
            <person name="Auch B."/>
            <person name="Kono T."/>
            <person name="Mallez S."/>
            <person name="Becker A."/>
            <person name="Gohl D.M."/>
            <person name="Silverstein K.A.T."/>
            <person name="Koren S."/>
            <person name="Bechman K.B."/>
            <person name="Herman A."/>
            <person name="Abrahante J.E."/>
            <person name="Garbe J."/>
        </authorList>
    </citation>
    <scope>NUCLEOTIDE SEQUENCE</scope>
    <source>
        <strain evidence="2">Duluth1</strain>
        <tissue evidence="2">Whole animal</tissue>
    </source>
</reference>
<reference evidence="2" key="1">
    <citation type="journal article" date="2019" name="bioRxiv">
        <title>The Genome of the Zebra Mussel, Dreissena polymorpha: A Resource for Invasive Species Research.</title>
        <authorList>
            <person name="McCartney M.A."/>
            <person name="Auch B."/>
            <person name="Kono T."/>
            <person name="Mallez S."/>
            <person name="Zhang Y."/>
            <person name="Obille A."/>
            <person name="Becker A."/>
            <person name="Abrahante J.E."/>
            <person name="Garbe J."/>
            <person name="Badalamenti J.P."/>
            <person name="Herman A."/>
            <person name="Mangelson H."/>
            <person name="Liachko I."/>
            <person name="Sullivan S."/>
            <person name="Sone E.D."/>
            <person name="Koren S."/>
            <person name="Silverstein K.A.T."/>
            <person name="Beckman K.B."/>
            <person name="Gohl D.M."/>
        </authorList>
    </citation>
    <scope>NUCLEOTIDE SEQUENCE</scope>
    <source>
        <strain evidence="2">Duluth1</strain>
        <tissue evidence="2">Whole animal</tissue>
    </source>
</reference>
<keyword evidence="3" id="KW-1185">Reference proteome</keyword>
<evidence type="ECO:0000256" key="1">
    <source>
        <dbReference type="SAM" id="Phobius"/>
    </source>
</evidence>
<protein>
    <submittedName>
        <fullName evidence="2">Uncharacterized protein</fullName>
    </submittedName>
</protein>
<dbReference type="Proteomes" id="UP000828390">
    <property type="component" value="Unassembled WGS sequence"/>
</dbReference>
<sequence length="51" mass="5500">MTDSGGGFDNYNIWIKVAFACLNFPLIVFGGLALVALNRTRGTPETARLVV</sequence>
<gene>
    <name evidence="2" type="ORF">DPMN_025938</name>
</gene>
<keyword evidence="1" id="KW-0812">Transmembrane</keyword>
<proteinExistence type="predicted"/>
<name>A0A9D4LSH9_DREPO</name>
<dbReference type="EMBL" id="JAIWYP010000002">
    <property type="protein sequence ID" value="KAH3862962.1"/>
    <property type="molecule type" value="Genomic_DNA"/>
</dbReference>
<accession>A0A9D4LSH9</accession>